<feature type="domain" description="Glycosyltransferase 2-like" evidence="1">
    <location>
        <begin position="11"/>
        <end position="146"/>
    </location>
</feature>
<gene>
    <name evidence="2" type="ORF">GCM10025789_03270</name>
</gene>
<comment type="caution">
    <text evidence="2">The sequence shown here is derived from an EMBL/GenBank/DDBJ whole genome shotgun (WGS) entry which is preliminary data.</text>
</comment>
<dbReference type="PANTHER" id="PTHR22916:SF3">
    <property type="entry name" value="UDP-GLCNAC:BETAGAL BETA-1,3-N-ACETYLGLUCOSAMINYLTRANSFERASE-LIKE PROTEIN 1"/>
    <property type="match status" value="1"/>
</dbReference>
<dbReference type="InterPro" id="IPR001173">
    <property type="entry name" value="Glyco_trans_2-like"/>
</dbReference>
<sequence length="339" mass="38109">MTGGIVKTLTLAIPSYNSAAYLHRCLDSMLPFDDDLEVVVVNDGSSDDTSAIAHRYAEAHPGVVRVVDKPNGGHGSAVNAGLDAATGRYFRVVDSDDWLSRDALTALLGVLRGQDRLDLVVTNFVYEKEGRERRHAMRYRSTLPVGREFGWDEVGRFRPDQGMLMHALTYRTAVLRHSGMRLPEHTFYVDNLYAFLPLPYVQRMYYLDVDLYRYHIGRADQSVNEAVMLKRLDQQLRVNRMMIAALPSAGTTSKALQRYQVHYLGLVCGVSSIMLIRAGGREHLQAKRDLWRDLRAAHAPAHRRLRRSSIGQLVNLPGRTGRTVSVLAYRVAQAVVGFN</sequence>
<dbReference type="RefSeq" id="WP_345577994.1">
    <property type="nucleotide sequence ID" value="NZ_BAABLV010000005.1"/>
</dbReference>
<dbReference type="CDD" id="cd00761">
    <property type="entry name" value="Glyco_tranf_GTA_type"/>
    <property type="match status" value="1"/>
</dbReference>
<keyword evidence="3" id="KW-1185">Reference proteome</keyword>
<name>A0ABP9EY52_9ACTN</name>
<reference evidence="3" key="1">
    <citation type="journal article" date="2019" name="Int. J. Syst. Evol. Microbiol.">
        <title>The Global Catalogue of Microorganisms (GCM) 10K type strain sequencing project: providing services to taxonomists for standard genome sequencing and annotation.</title>
        <authorList>
            <consortium name="The Broad Institute Genomics Platform"/>
            <consortium name="The Broad Institute Genome Sequencing Center for Infectious Disease"/>
            <person name="Wu L."/>
            <person name="Ma J."/>
        </authorList>
    </citation>
    <scope>NUCLEOTIDE SEQUENCE [LARGE SCALE GENOMIC DNA]</scope>
    <source>
        <strain evidence="3">JCM 19125</strain>
    </source>
</reference>
<evidence type="ECO:0000259" key="1">
    <source>
        <dbReference type="Pfam" id="PF00535"/>
    </source>
</evidence>
<dbReference type="EMBL" id="BAABLV010000005">
    <property type="protein sequence ID" value="GAA4890143.1"/>
    <property type="molecule type" value="Genomic_DNA"/>
</dbReference>
<accession>A0ABP9EY52</accession>
<proteinExistence type="predicted"/>
<evidence type="ECO:0000313" key="2">
    <source>
        <dbReference type="EMBL" id="GAA4890143.1"/>
    </source>
</evidence>
<dbReference type="Gene3D" id="3.90.550.10">
    <property type="entry name" value="Spore Coat Polysaccharide Biosynthesis Protein SpsA, Chain A"/>
    <property type="match status" value="1"/>
</dbReference>
<dbReference type="Proteomes" id="UP001501521">
    <property type="component" value="Unassembled WGS sequence"/>
</dbReference>
<organism evidence="2 3">
    <name type="scientific">Tessaracoccus lubricantis</name>
    <dbReference type="NCBI Taxonomy" id="545543"/>
    <lineage>
        <taxon>Bacteria</taxon>
        <taxon>Bacillati</taxon>
        <taxon>Actinomycetota</taxon>
        <taxon>Actinomycetes</taxon>
        <taxon>Propionibacteriales</taxon>
        <taxon>Propionibacteriaceae</taxon>
        <taxon>Tessaracoccus</taxon>
    </lineage>
</organism>
<protein>
    <submittedName>
        <fullName evidence="2">Glycosyltransferase family 2 protein</fullName>
    </submittedName>
</protein>
<dbReference type="InterPro" id="IPR029044">
    <property type="entry name" value="Nucleotide-diphossugar_trans"/>
</dbReference>
<dbReference type="Pfam" id="PF00535">
    <property type="entry name" value="Glycos_transf_2"/>
    <property type="match status" value="1"/>
</dbReference>
<evidence type="ECO:0000313" key="3">
    <source>
        <dbReference type="Proteomes" id="UP001501521"/>
    </source>
</evidence>
<dbReference type="PANTHER" id="PTHR22916">
    <property type="entry name" value="GLYCOSYLTRANSFERASE"/>
    <property type="match status" value="1"/>
</dbReference>
<dbReference type="SUPFAM" id="SSF53448">
    <property type="entry name" value="Nucleotide-diphospho-sugar transferases"/>
    <property type="match status" value="1"/>
</dbReference>